<comment type="caution">
    <text evidence="1">The sequence shown here is derived from an EMBL/GenBank/DDBJ whole genome shotgun (WGS) entry which is preliminary data.</text>
</comment>
<gene>
    <name evidence="1" type="ORF">B0H17DRAFT_1213299</name>
</gene>
<evidence type="ECO:0000313" key="1">
    <source>
        <dbReference type="EMBL" id="KAJ7658064.1"/>
    </source>
</evidence>
<organism evidence="1 2">
    <name type="scientific">Mycena rosella</name>
    <name type="common">Pink bonnet</name>
    <name type="synonym">Agaricus rosellus</name>
    <dbReference type="NCBI Taxonomy" id="1033263"/>
    <lineage>
        <taxon>Eukaryota</taxon>
        <taxon>Fungi</taxon>
        <taxon>Dikarya</taxon>
        <taxon>Basidiomycota</taxon>
        <taxon>Agaricomycotina</taxon>
        <taxon>Agaricomycetes</taxon>
        <taxon>Agaricomycetidae</taxon>
        <taxon>Agaricales</taxon>
        <taxon>Marasmiineae</taxon>
        <taxon>Mycenaceae</taxon>
        <taxon>Mycena</taxon>
    </lineage>
</organism>
<name>A0AAD7CQD6_MYCRO</name>
<dbReference type="Proteomes" id="UP001221757">
    <property type="component" value="Unassembled WGS sequence"/>
</dbReference>
<dbReference type="AlphaFoldDB" id="A0AAD7CQD6"/>
<dbReference type="EMBL" id="JARKIE010000283">
    <property type="protein sequence ID" value="KAJ7658064.1"/>
    <property type="molecule type" value="Genomic_DNA"/>
</dbReference>
<sequence>MPQSRILGSSPSYLAAMCPGIILAIMRLSGPADLASIGSVCALFYAILNQNSSCWAYARERLAIPGPPCGAIDWTSNQSPIPISQSYDHGSTERALIAYLFRGGNCTPNCRERIFSIHFGKLVGIDPKNISKKSAARWLLSHETGSGGVYFKADVALAKATMRELRDSGKPLAERYYACHLSSEDCMWTFNQLEMWKPEYLEAVKKIKDLNLKFLKPIAEQERRKLGNLLKSPTLLRVFEAFNRDLTRMGSNDWRVIKDVVRRELKAKLHR</sequence>
<evidence type="ECO:0000313" key="2">
    <source>
        <dbReference type="Proteomes" id="UP001221757"/>
    </source>
</evidence>
<accession>A0AAD7CQD6</accession>
<proteinExistence type="predicted"/>
<reference evidence="1" key="1">
    <citation type="submission" date="2023-03" db="EMBL/GenBank/DDBJ databases">
        <title>Massive genome expansion in bonnet fungi (Mycena s.s.) driven by repeated elements and novel gene families across ecological guilds.</title>
        <authorList>
            <consortium name="Lawrence Berkeley National Laboratory"/>
            <person name="Harder C.B."/>
            <person name="Miyauchi S."/>
            <person name="Viragh M."/>
            <person name="Kuo A."/>
            <person name="Thoen E."/>
            <person name="Andreopoulos B."/>
            <person name="Lu D."/>
            <person name="Skrede I."/>
            <person name="Drula E."/>
            <person name="Henrissat B."/>
            <person name="Morin E."/>
            <person name="Kohler A."/>
            <person name="Barry K."/>
            <person name="LaButti K."/>
            <person name="Morin E."/>
            <person name="Salamov A."/>
            <person name="Lipzen A."/>
            <person name="Mereny Z."/>
            <person name="Hegedus B."/>
            <person name="Baldrian P."/>
            <person name="Stursova M."/>
            <person name="Weitz H."/>
            <person name="Taylor A."/>
            <person name="Grigoriev I.V."/>
            <person name="Nagy L.G."/>
            <person name="Martin F."/>
            <person name="Kauserud H."/>
        </authorList>
    </citation>
    <scope>NUCLEOTIDE SEQUENCE</scope>
    <source>
        <strain evidence="1">CBHHK067</strain>
    </source>
</reference>
<protein>
    <submittedName>
        <fullName evidence="1">Uncharacterized protein</fullName>
    </submittedName>
</protein>
<keyword evidence="2" id="KW-1185">Reference proteome</keyword>